<dbReference type="Proteomes" id="UP000515934">
    <property type="component" value="Chromosome"/>
</dbReference>
<dbReference type="SUPFAM" id="SSF54637">
    <property type="entry name" value="Thioesterase/thiol ester dehydrase-isomerase"/>
    <property type="match status" value="1"/>
</dbReference>
<dbReference type="RefSeq" id="WP_187554440.1">
    <property type="nucleotide sequence ID" value="NZ_CP060716.1"/>
</dbReference>
<dbReference type="InterPro" id="IPR029069">
    <property type="entry name" value="HotDog_dom_sf"/>
</dbReference>
<reference evidence="1 2" key="1">
    <citation type="submission" date="2020-08" db="EMBL/GenBank/DDBJ databases">
        <title>Genome sequence of Leucobacter denitrificans KACC 14055T.</title>
        <authorList>
            <person name="Hyun D.-W."/>
            <person name="Bae J.-W."/>
        </authorList>
    </citation>
    <scope>NUCLEOTIDE SEQUENCE [LARGE SCALE GENOMIC DNA]</scope>
    <source>
        <strain evidence="1 2">KACC 14055</strain>
    </source>
</reference>
<gene>
    <name evidence="1" type="ORF">H9L06_06470</name>
</gene>
<accession>A0A7G9S294</accession>
<dbReference type="InterPro" id="IPR052342">
    <property type="entry name" value="MCH/BMMD"/>
</dbReference>
<evidence type="ECO:0000313" key="2">
    <source>
        <dbReference type="Proteomes" id="UP000515934"/>
    </source>
</evidence>
<dbReference type="AlphaFoldDB" id="A0A7G9S294"/>
<dbReference type="PANTHER" id="PTHR43664:SF1">
    <property type="entry name" value="BETA-METHYLMALYL-COA DEHYDRATASE"/>
    <property type="match status" value="1"/>
</dbReference>
<evidence type="ECO:0000313" key="1">
    <source>
        <dbReference type="EMBL" id="QNN61969.1"/>
    </source>
</evidence>
<protein>
    <submittedName>
        <fullName evidence="1">Dehydratase</fullName>
    </submittedName>
</protein>
<dbReference type="KEGG" id="ldn:H9L06_06470"/>
<name>A0A7G9S294_9MICO</name>
<dbReference type="EMBL" id="CP060716">
    <property type="protein sequence ID" value="QNN61969.1"/>
    <property type="molecule type" value="Genomic_DNA"/>
</dbReference>
<keyword evidence="2" id="KW-1185">Reference proteome</keyword>
<organism evidence="1 2">
    <name type="scientific">Leucobacter denitrificans</name>
    <dbReference type="NCBI Taxonomy" id="683042"/>
    <lineage>
        <taxon>Bacteria</taxon>
        <taxon>Bacillati</taxon>
        <taxon>Actinomycetota</taxon>
        <taxon>Actinomycetes</taxon>
        <taxon>Micrococcales</taxon>
        <taxon>Microbacteriaceae</taxon>
        <taxon>Leucobacter</taxon>
    </lineage>
</organism>
<dbReference type="PANTHER" id="PTHR43664">
    <property type="entry name" value="MONOAMINE OXIDASE-RELATED"/>
    <property type="match status" value="1"/>
</dbReference>
<sequence length="145" mass="16082">MTNAPGLWFEEFTLGQEWITPRRTITDADVVGFVGLTGSAVDVDPSGRLIMPEAGAVAIATGLAWVRLGINEGTAMAVLGMKDWSFIEPVCSGDTVYVMQRIAALRPSRSKPDRGIVEFEFEIRTHEHKVCQRGTWVFLWSKKPE</sequence>
<dbReference type="Gene3D" id="3.10.129.10">
    <property type="entry name" value="Hotdog Thioesterase"/>
    <property type="match status" value="1"/>
</dbReference>
<proteinExistence type="predicted"/>